<dbReference type="EMBL" id="CM034390">
    <property type="protein sequence ID" value="KAJ0182045.1"/>
    <property type="molecule type" value="Genomic_DNA"/>
</dbReference>
<keyword evidence="2" id="KW-1185">Reference proteome</keyword>
<gene>
    <name evidence="1" type="ORF">K1T71_002767</name>
</gene>
<comment type="caution">
    <text evidence="1">The sequence shown here is derived from an EMBL/GenBank/DDBJ whole genome shotgun (WGS) entry which is preliminary data.</text>
</comment>
<organism evidence="1 2">
    <name type="scientific">Dendrolimus kikuchii</name>
    <dbReference type="NCBI Taxonomy" id="765133"/>
    <lineage>
        <taxon>Eukaryota</taxon>
        <taxon>Metazoa</taxon>
        <taxon>Ecdysozoa</taxon>
        <taxon>Arthropoda</taxon>
        <taxon>Hexapoda</taxon>
        <taxon>Insecta</taxon>
        <taxon>Pterygota</taxon>
        <taxon>Neoptera</taxon>
        <taxon>Endopterygota</taxon>
        <taxon>Lepidoptera</taxon>
        <taxon>Glossata</taxon>
        <taxon>Ditrysia</taxon>
        <taxon>Bombycoidea</taxon>
        <taxon>Lasiocampidae</taxon>
        <taxon>Dendrolimus</taxon>
    </lineage>
</organism>
<evidence type="ECO:0000313" key="2">
    <source>
        <dbReference type="Proteomes" id="UP000824533"/>
    </source>
</evidence>
<accession>A0ACC1DDZ2</accession>
<sequence>MTQIQRYVNRITSYKRRRAGVPRTQRSSPRASIPVARVDLYHQFANHFKGLRISQSAMPTPEYSVELQQGEPPPEILEYARQHCGEDPNTRLQAICELRELIYERGECTPHRMDDEFLIRFLRARNFIPQRAHRLMANYYQFKEDYPELFDVYPMDLHAIGDANVITVPPYKDQDGRRLLLWRVGCWDPKTISVEELFKATVLSLELGVLEPQNQILGGVALFDLEDLSTQHAWQVTPSVASKIVKLLVSCFPANTHAIHVINHSWIFDKIYNIFRPFLNSVMRSRIFFHGYDVTSLHKHIHPDHLPKRYGGIWPDYSYTIWLESLKKNKEVAKEMIKCGYKFRDYEVSPEVLRQLKDEGIKLF</sequence>
<reference evidence="1 2" key="1">
    <citation type="journal article" date="2021" name="Front. Genet.">
        <title>Chromosome-Level Genome Assembly Reveals Significant Gene Expansion in the Toll and IMD Signaling Pathways of Dendrolimus kikuchii.</title>
        <authorList>
            <person name="Zhou J."/>
            <person name="Wu P."/>
            <person name="Xiong Z."/>
            <person name="Liu N."/>
            <person name="Zhao N."/>
            <person name="Ji M."/>
            <person name="Qiu Y."/>
            <person name="Yang B."/>
        </authorList>
    </citation>
    <scope>NUCLEOTIDE SEQUENCE [LARGE SCALE GENOMIC DNA]</scope>
    <source>
        <strain evidence="1">Ann1</strain>
    </source>
</reference>
<name>A0ACC1DDZ2_9NEOP</name>
<proteinExistence type="predicted"/>
<dbReference type="Proteomes" id="UP000824533">
    <property type="component" value="Linkage Group LG04"/>
</dbReference>
<protein>
    <submittedName>
        <fullName evidence="1">Uncharacterized protein</fullName>
    </submittedName>
</protein>
<evidence type="ECO:0000313" key="1">
    <source>
        <dbReference type="EMBL" id="KAJ0182045.1"/>
    </source>
</evidence>